<dbReference type="EMBL" id="MN709840">
    <property type="protein sequence ID" value="QIS99111.1"/>
    <property type="molecule type" value="Genomic_DNA"/>
</dbReference>
<dbReference type="Gene3D" id="4.10.860.120">
    <property type="entry name" value="RNA polymerase II, clamp domain"/>
    <property type="match status" value="1"/>
</dbReference>
<dbReference type="Gene3D" id="2.40.40.20">
    <property type="match status" value="1"/>
</dbReference>
<keyword evidence="5 16" id="KW-0934">Plastid</keyword>
<dbReference type="GO" id="GO:0003899">
    <property type="term" value="F:DNA-directed RNA polymerase activity"/>
    <property type="evidence" value="ECO:0007669"/>
    <property type="project" value="UniProtKB-UniRule"/>
</dbReference>
<comment type="cofactor">
    <cofactor evidence="13">
        <name>Mg(2+)</name>
        <dbReference type="ChEBI" id="CHEBI:18420"/>
    </cofactor>
    <text evidence="13">Binds 1 Mg(2+) ion per subunit.</text>
</comment>
<dbReference type="InterPro" id="IPR006592">
    <property type="entry name" value="RNA_pol_N"/>
</dbReference>
<dbReference type="InterPro" id="IPR044893">
    <property type="entry name" value="RNA_pol_Rpb1_clamp_domain"/>
</dbReference>
<dbReference type="Pfam" id="PF04997">
    <property type="entry name" value="RNA_pol_Rpb1_1"/>
    <property type="match status" value="1"/>
</dbReference>
<evidence type="ECO:0000256" key="2">
    <source>
        <dbReference type="ARBA" id="ARBA00007207"/>
    </source>
</evidence>
<evidence type="ECO:0000256" key="5">
    <source>
        <dbReference type="ARBA" id="ARBA00022640"/>
    </source>
</evidence>
<dbReference type="GeneID" id="54608530"/>
<accession>A0A6H0E9V0</accession>
<gene>
    <name evidence="13 16" type="primary">rpoC1</name>
</gene>
<dbReference type="InterPro" id="IPR000722">
    <property type="entry name" value="RNA_pol_asu"/>
</dbReference>
<dbReference type="GO" id="GO:0006351">
    <property type="term" value="P:DNA-templated transcription"/>
    <property type="evidence" value="ECO:0007669"/>
    <property type="project" value="UniProtKB-UniRule"/>
</dbReference>
<feature type="domain" description="RNA polymerase N-terminal" evidence="15">
    <location>
        <begin position="262"/>
        <end position="543"/>
    </location>
</feature>
<comment type="similarity">
    <text evidence="2 13">Belongs to the RNA polymerase beta' chain family. RpoC1 subfamily.</text>
</comment>
<comment type="cofactor">
    <cofactor evidence="13">
        <name>Zn(2+)</name>
        <dbReference type="ChEBI" id="CHEBI:29105"/>
    </cofactor>
    <text evidence="13">Binds 1 Zn(2+) ion per subunit.</text>
</comment>
<geneLocation type="plastid" evidence="16"/>
<sequence>MIDPYKHQQLRIGSVSPQQISAWAKKILPNGEIVGEVTKPYTFHYKTNKPEKDGLFCERIFGPIKSGICACGNYRVIGNKKEEPKFCEQCGVEFVDSRIRRYQMGYIKLACPVTHVWYLKRLPSYIANLLDKPLKELEGLVYCDFSFARPIVKKPTFLRLRGSFEYEIQSWKYSIPLFFTTQGFDTFRNREISTGAGAIREQLTDLDLRIIIDSSLVEWKELGEEGSTGNEWEDRKVGRRKNFLIRRMELAKHFIRTNIEPEWMVLCLLPVLPPELRPIIQIDGGKLMSSDINELYRRVIYRNNTLIDLLTTSRSTPGELVMCQEKLVQEAVDTLLDNGIRGQPMRDGHNKVYKSFSDVIEGKEGRFRETLLGKRVDYSGRSVIVVGPSLSLHRCGLPREIAIELFQTFVIRGLIRKHFASNIGVAKSQIREKEPIVWEILQEVMQGHPVLLNRAPTLHRLGIQAFQPILVEGRAICLHPLVCKGFNADFDGDQMAVHVPLSLEAQAEARLLMFSHMNLLSPAIGDPISVPTQDILIGLYVLTSGNQRGICANRYNLCNRINYQNERIYDNKYTKEKKTFFCNSYDAIGAYRQKRINLDSPLWLRWRLDQRVISSREAPIEVHYESLGTYHEIYGHYLIVRSIKKEIRCIYIRTTVGHISFYREIEEAIQGFCRAYSYGI</sequence>
<dbReference type="Pfam" id="PF00623">
    <property type="entry name" value="RNA_pol_Rpb1_2"/>
    <property type="match status" value="2"/>
</dbReference>
<dbReference type="EC" id="2.7.7.6" evidence="13"/>
<evidence type="ECO:0000256" key="11">
    <source>
        <dbReference type="ARBA" id="ARBA00023163"/>
    </source>
</evidence>
<keyword evidence="11 13" id="KW-0804">Transcription</keyword>
<organism evidence="16">
    <name type="scientific">Peltogyne chrysopis</name>
    <dbReference type="NCBI Taxonomy" id="2723574"/>
    <lineage>
        <taxon>Eukaryota</taxon>
        <taxon>Viridiplantae</taxon>
        <taxon>Streptophyta</taxon>
        <taxon>Embryophyta</taxon>
        <taxon>Tracheophyta</taxon>
        <taxon>Spermatophyta</taxon>
        <taxon>Magnoliopsida</taxon>
        <taxon>eudicotyledons</taxon>
        <taxon>Gunneridae</taxon>
        <taxon>Pentapetalae</taxon>
        <taxon>rosids</taxon>
        <taxon>fabids</taxon>
        <taxon>Fabales</taxon>
        <taxon>Fabaceae</taxon>
        <taxon>Detarioideae</taxon>
        <taxon>Detarieae</taxon>
        <taxon>Peltogyne</taxon>
    </lineage>
</organism>
<evidence type="ECO:0000256" key="9">
    <source>
        <dbReference type="ARBA" id="ARBA00022833"/>
    </source>
</evidence>
<dbReference type="GO" id="GO:0008270">
    <property type="term" value="F:zinc ion binding"/>
    <property type="evidence" value="ECO:0007669"/>
    <property type="project" value="UniProtKB-UniRule"/>
</dbReference>
<dbReference type="RefSeq" id="YP_009768493.1">
    <property type="nucleotide sequence ID" value="NC_047357.1"/>
</dbReference>
<dbReference type="SMART" id="SM00663">
    <property type="entry name" value="RPOLA_N"/>
    <property type="match status" value="1"/>
</dbReference>
<keyword evidence="4" id="KW-0150">Chloroplast</keyword>
<keyword evidence="7 13" id="KW-0548">Nucleotidyltransferase</keyword>
<evidence type="ECO:0000256" key="12">
    <source>
        <dbReference type="ARBA" id="ARBA00048552"/>
    </source>
</evidence>
<evidence type="ECO:0000256" key="10">
    <source>
        <dbReference type="ARBA" id="ARBA00022842"/>
    </source>
</evidence>
<evidence type="ECO:0000256" key="6">
    <source>
        <dbReference type="ARBA" id="ARBA00022679"/>
    </source>
</evidence>
<evidence type="ECO:0000256" key="14">
    <source>
        <dbReference type="RuleBase" id="RU004279"/>
    </source>
</evidence>
<dbReference type="PANTHER" id="PTHR19376:SF54">
    <property type="entry name" value="DNA-DIRECTED RNA POLYMERASE SUBUNIT BETA"/>
    <property type="match status" value="1"/>
</dbReference>
<dbReference type="FunFam" id="4.10.860.120:FF:000007">
    <property type="entry name" value="DNA-directed RNA polymerase subunit gamma"/>
    <property type="match status" value="1"/>
</dbReference>
<proteinExistence type="inferred from homology"/>
<evidence type="ECO:0000256" key="13">
    <source>
        <dbReference type="HAMAP-Rule" id="MF_01323"/>
    </source>
</evidence>
<dbReference type="HAMAP" id="MF_01323">
    <property type="entry name" value="RNApol_bact_RpoC1"/>
    <property type="match status" value="1"/>
</dbReference>
<evidence type="ECO:0000256" key="3">
    <source>
        <dbReference type="ARBA" id="ARBA00022478"/>
    </source>
</evidence>
<dbReference type="GO" id="GO:0000428">
    <property type="term" value="C:DNA-directed RNA polymerase complex"/>
    <property type="evidence" value="ECO:0007669"/>
    <property type="project" value="UniProtKB-KW"/>
</dbReference>
<keyword evidence="9 13" id="KW-0862">Zinc</keyword>
<dbReference type="GO" id="GO:0000287">
    <property type="term" value="F:magnesium ion binding"/>
    <property type="evidence" value="ECO:0007669"/>
    <property type="project" value="UniProtKB-UniRule"/>
</dbReference>
<keyword evidence="8 13" id="KW-0479">Metal-binding</keyword>
<dbReference type="InterPro" id="IPR034678">
    <property type="entry name" value="RNApol_RpoC1"/>
</dbReference>
<dbReference type="GO" id="GO:0003677">
    <property type="term" value="F:DNA binding"/>
    <property type="evidence" value="ECO:0007669"/>
    <property type="project" value="UniProtKB-UniRule"/>
</dbReference>
<feature type="binding site" evidence="13">
    <location>
        <position position="69"/>
    </location>
    <ligand>
        <name>Zn(2+)</name>
        <dbReference type="ChEBI" id="CHEBI:29105"/>
    </ligand>
</feature>
<dbReference type="SUPFAM" id="SSF64484">
    <property type="entry name" value="beta and beta-prime subunits of DNA dependent RNA-polymerase"/>
    <property type="match status" value="1"/>
</dbReference>
<evidence type="ECO:0000256" key="7">
    <source>
        <dbReference type="ARBA" id="ARBA00022695"/>
    </source>
</evidence>
<evidence type="ECO:0000313" key="16">
    <source>
        <dbReference type="EMBL" id="QIS99111.1"/>
    </source>
</evidence>
<feature type="binding site" evidence="13">
    <location>
        <position position="90"/>
    </location>
    <ligand>
        <name>Zn(2+)</name>
        <dbReference type="ChEBI" id="CHEBI:29105"/>
    </ligand>
</feature>
<comment type="catalytic activity">
    <reaction evidence="12 13 14">
        <text>RNA(n) + a ribonucleoside 5'-triphosphate = RNA(n+1) + diphosphate</text>
        <dbReference type="Rhea" id="RHEA:21248"/>
        <dbReference type="Rhea" id="RHEA-COMP:14527"/>
        <dbReference type="Rhea" id="RHEA-COMP:17342"/>
        <dbReference type="ChEBI" id="CHEBI:33019"/>
        <dbReference type="ChEBI" id="CHEBI:61557"/>
        <dbReference type="ChEBI" id="CHEBI:140395"/>
        <dbReference type="EC" id="2.7.7.6"/>
    </reaction>
</comment>
<feature type="binding site" evidence="13">
    <location>
        <position position="71"/>
    </location>
    <ligand>
        <name>Zn(2+)</name>
        <dbReference type="ChEBI" id="CHEBI:29105"/>
    </ligand>
</feature>
<feature type="binding site" evidence="13">
    <location>
        <position position="87"/>
    </location>
    <ligand>
        <name>Zn(2+)</name>
        <dbReference type="ChEBI" id="CHEBI:29105"/>
    </ligand>
</feature>
<dbReference type="InterPro" id="IPR042102">
    <property type="entry name" value="RNA_pol_Rpb1_3_sf"/>
</dbReference>
<feature type="binding site" evidence="13">
    <location>
        <position position="491"/>
    </location>
    <ligand>
        <name>Mg(2+)</name>
        <dbReference type="ChEBI" id="CHEBI:18420"/>
    </ligand>
</feature>
<keyword evidence="10 13" id="KW-0460">Magnesium</keyword>
<dbReference type="InterPro" id="IPR045867">
    <property type="entry name" value="DNA-dir_RpoC_beta_prime"/>
</dbReference>
<evidence type="ECO:0000256" key="8">
    <source>
        <dbReference type="ARBA" id="ARBA00022723"/>
    </source>
</evidence>
<dbReference type="PANTHER" id="PTHR19376">
    <property type="entry name" value="DNA-DIRECTED RNA POLYMERASE"/>
    <property type="match status" value="1"/>
</dbReference>
<dbReference type="Gene3D" id="1.10.40.90">
    <property type="match status" value="1"/>
</dbReference>
<dbReference type="InterPro" id="IPR007080">
    <property type="entry name" value="RNA_pol_Rpb1_1"/>
</dbReference>
<reference evidence="16" key="1">
    <citation type="journal article" date="2020" name="Syst. Biol.">
        <title>Exploration of Plastid Phylogenomic Conflict Yields New Insights into the Deep Relationships of Leguminosae.</title>
        <authorList>
            <person name="Zhang R."/>
            <person name="Wang Y.H."/>
            <person name="Jin J.J."/>
            <person name="Stull G.W."/>
            <person name="Bruneau A."/>
            <person name="Cardoso D."/>
            <person name="de Queiroz L.P."/>
            <person name="Moore M.J."/>
            <person name="Zhang S.D."/>
            <person name="Chen S.Y."/>
            <person name="Wang J."/>
            <person name="Li D.Z."/>
            <person name="Yi T.S."/>
        </authorList>
    </citation>
    <scope>NUCLEOTIDE SEQUENCE</scope>
    <source>
        <tissue evidence="16">Silica</tissue>
    </source>
</reference>
<comment type="function">
    <text evidence="1 13 14">DNA-dependent RNA polymerase catalyzes the transcription of DNA into RNA using the four ribonucleoside triphosphates as substrates.</text>
</comment>
<keyword evidence="6 13" id="KW-0808">Transferase</keyword>
<evidence type="ECO:0000256" key="1">
    <source>
        <dbReference type="ARBA" id="ARBA00004026"/>
    </source>
</evidence>
<protein>
    <recommendedName>
        <fullName evidence="13">DNA-directed RNA polymerase subunit gamma</fullName>
        <shortName evidence="13">RNAP subunit gamma</shortName>
        <ecNumber evidence="13">2.7.7.6</ecNumber>
    </recommendedName>
    <alternativeName>
        <fullName evidence="13">RNA polymerase subunit gamma</fullName>
    </alternativeName>
    <alternativeName>
        <fullName evidence="13">Transcriptase subunit gamma</fullName>
    </alternativeName>
</protein>
<feature type="binding site" evidence="13">
    <location>
        <position position="489"/>
    </location>
    <ligand>
        <name>Mg(2+)</name>
        <dbReference type="ChEBI" id="CHEBI:18420"/>
    </ligand>
</feature>
<dbReference type="Gene3D" id="1.10.274.100">
    <property type="entry name" value="RNA polymerase Rpb1, domain 3"/>
    <property type="match status" value="1"/>
</dbReference>
<evidence type="ECO:0000256" key="4">
    <source>
        <dbReference type="ARBA" id="ARBA00022528"/>
    </source>
</evidence>
<keyword evidence="3 13" id="KW-0240">DNA-directed RNA polymerase</keyword>
<dbReference type="AlphaFoldDB" id="A0A6H0E9V0"/>
<name>A0A6H0E9V0_9FABA</name>
<feature type="binding site" evidence="13">
    <location>
        <position position="493"/>
    </location>
    <ligand>
        <name>Mg(2+)</name>
        <dbReference type="ChEBI" id="CHEBI:18420"/>
    </ligand>
</feature>
<evidence type="ECO:0000259" key="15">
    <source>
        <dbReference type="SMART" id="SM00663"/>
    </source>
</evidence>